<evidence type="ECO:0000256" key="7">
    <source>
        <dbReference type="ARBA" id="ARBA00022722"/>
    </source>
</evidence>
<dbReference type="InterPro" id="IPR036279">
    <property type="entry name" value="5-3_exonuclease_C_sf"/>
</dbReference>
<dbReference type="InterPro" id="IPR020045">
    <property type="entry name" value="DNA_polI_H3TH"/>
</dbReference>
<keyword evidence="4 16" id="KW-0808">Transferase</keyword>
<evidence type="ECO:0000256" key="15">
    <source>
        <dbReference type="NCBIfam" id="TIGR00593"/>
    </source>
</evidence>
<evidence type="ECO:0000313" key="20">
    <source>
        <dbReference type="Proteomes" id="UP000543804"/>
    </source>
</evidence>
<dbReference type="PANTHER" id="PTHR10133:SF27">
    <property type="entry name" value="DNA POLYMERASE NU"/>
    <property type="match status" value="1"/>
</dbReference>
<dbReference type="InterPro" id="IPR043502">
    <property type="entry name" value="DNA/RNA_pol_sf"/>
</dbReference>
<accession>A0A848B8R7</accession>
<dbReference type="EC" id="2.7.7.7" evidence="2 15"/>
<dbReference type="Pfam" id="PF01367">
    <property type="entry name" value="5_3_exonuc"/>
    <property type="match status" value="1"/>
</dbReference>
<dbReference type="SUPFAM" id="SSF53098">
    <property type="entry name" value="Ribonuclease H-like"/>
    <property type="match status" value="1"/>
</dbReference>
<dbReference type="GO" id="GO:0008409">
    <property type="term" value="F:5'-3' exonuclease activity"/>
    <property type="evidence" value="ECO:0007669"/>
    <property type="project" value="UniProtKB-UniRule"/>
</dbReference>
<evidence type="ECO:0000256" key="13">
    <source>
        <dbReference type="ARBA" id="ARBA00023204"/>
    </source>
</evidence>
<keyword evidence="7" id="KW-0540">Nuclease</keyword>
<evidence type="ECO:0000256" key="5">
    <source>
        <dbReference type="ARBA" id="ARBA00022695"/>
    </source>
</evidence>
<dbReference type="NCBIfam" id="NF004397">
    <property type="entry name" value="PRK05755.1"/>
    <property type="match status" value="1"/>
</dbReference>
<dbReference type="FunFam" id="1.20.1060.10:FF:000001">
    <property type="entry name" value="DNA polymerase I"/>
    <property type="match status" value="1"/>
</dbReference>
<dbReference type="InterPro" id="IPR029060">
    <property type="entry name" value="PIN-like_dom_sf"/>
</dbReference>
<dbReference type="RefSeq" id="WP_170077092.1">
    <property type="nucleotide sequence ID" value="NZ_JABAFA010000003.1"/>
</dbReference>
<proteinExistence type="inferred from homology"/>
<dbReference type="InterPro" id="IPR018320">
    <property type="entry name" value="DNA_polymerase_1"/>
</dbReference>
<protein>
    <recommendedName>
        <fullName evidence="3 15">DNA polymerase I</fullName>
        <ecNumber evidence="2 15">2.7.7.7</ecNumber>
    </recommendedName>
</protein>
<comment type="subunit">
    <text evidence="16">Single-chain monomer with multiple functions.</text>
</comment>
<name>A0A848B8R7_9FIRM</name>
<dbReference type="AlphaFoldDB" id="A0A848B8R7"/>
<dbReference type="GO" id="GO:0003677">
    <property type="term" value="F:DNA binding"/>
    <property type="evidence" value="ECO:0007669"/>
    <property type="project" value="UniProtKB-UniRule"/>
</dbReference>
<organism evidence="19 20">
    <name type="scientific">Selenomonas bovis</name>
    <dbReference type="NCBI Taxonomy" id="416586"/>
    <lineage>
        <taxon>Bacteria</taxon>
        <taxon>Bacillati</taxon>
        <taxon>Bacillota</taxon>
        <taxon>Negativicutes</taxon>
        <taxon>Selenomonadales</taxon>
        <taxon>Selenomonadaceae</taxon>
        <taxon>Selenomonas</taxon>
    </lineage>
</organism>
<dbReference type="InterPro" id="IPR012337">
    <property type="entry name" value="RNaseH-like_sf"/>
</dbReference>
<feature type="domain" description="DNA-directed DNA polymerase family A palm" evidence="18">
    <location>
        <begin position="624"/>
        <end position="831"/>
    </location>
</feature>
<dbReference type="InterPro" id="IPR001098">
    <property type="entry name" value="DNA-dir_DNA_pol_A_palm_dom"/>
</dbReference>
<dbReference type="Pfam" id="PF00476">
    <property type="entry name" value="DNA_pol_A"/>
    <property type="match status" value="1"/>
</dbReference>
<dbReference type="Gene3D" id="3.40.50.1010">
    <property type="entry name" value="5'-nuclease"/>
    <property type="match status" value="1"/>
</dbReference>
<dbReference type="EMBL" id="JABAFA010000003">
    <property type="protein sequence ID" value="NMD98345.1"/>
    <property type="molecule type" value="Genomic_DNA"/>
</dbReference>
<dbReference type="FunFam" id="1.10.150.20:FF:000003">
    <property type="entry name" value="DNA polymerase I"/>
    <property type="match status" value="1"/>
</dbReference>
<dbReference type="InterPro" id="IPR008918">
    <property type="entry name" value="HhH2"/>
</dbReference>
<dbReference type="Pfam" id="PF02739">
    <property type="entry name" value="5_3_exonuc_N"/>
    <property type="match status" value="1"/>
</dbReference>
<dbReference type="Proteomes" id="UP000543804">
    <property type="component" value="Unassembled WGS sequence"/>
</dbReference>
<sequence>MQKRFVILDGSSLLFRAFFALPPLTAPTGEYTNAIFGFANMLLKLWEDWHPDYLVIAFDKGKKTFRTELYPDYKGTRDKTPAELLGQIPLLHDFAAALGIPFIERAGYEADDIIGTLATQAAGAGLDALVVTGDRDALQLVRPNLRVMLTKKGISQLAVYDEATFTEEYQLPPIRLIDLKGLMGDTSDNIPGVPGVGPKTATKLLVAYGSLENVFAHKEEVSGKKLQERLTTCEEQARLSKVLATINCQVPDLTLSLDDAVATPDSEKLTSFCQRYGLTAILSRAGKVFNLDSREKSLPEYGVSETTEAAKTVEILPITPEALDTMKRADYLAVSAQFQGRAPFLSPVSLVVACAEGVFFVDAQAGVLSHVLDVVEAAPEVILFDLKSYGHAGIQFRGKILDAKLAEYLLHPEISSYSVASLLTEFFPETALPEDMDDTFKAKGLLRLHDPLMEKLRLLSLWQLYDTVERPLVPVLVRMEQTGVFVNRQHLAEKAEEVGNRIDEIQQDIYTLAGTSFNIKSTKQLGEILFERLGLPPVKKTKTGYSTNAEVLEALKFQHPIIEQVLSYRLWTKLKSTYLDAIGDLIRPESGRVHTSFNQTVTATGRLSSSDPNLQNIPVRTEEGRQIRALFEPGEGFDYLLSADYSQIELRLLAHMSGDESFIDAFRRGQDIHARTAAEVFHLPLEDVTPELRRRAKAVNFGIVYGISDYGLSRDLHISRKEAAGYIEEYFTRYPGVKTFLDKMVEEAHATGAVTTLFGRRRELPAIKSHNFNQRTLAERMAMNTPIQGTAADIIKLAMIRADKALQDAGAKSRILLQVHDELVLEVPAAEVAEVTEILREAMEHVVQLSVPLLIEVKTGKNWAEAK</sequence>
<dbReference type="SUPFAM" id="SSF88723">
    <property type="entry name" value="PIN domain-like"/>
    <property type="match status" value="1"/>
</dbReference>
<evidence type="ECO:0000256" key="1">
    <source>
        <dbReference type="ARBA" id="ARBA00007705"/>
    </source>
</evidence>
<dbReference type="InterPro" id="IPR036397">
    <property type="entry name" value="RNaseH_sf"/>
</dbReference>
<dbReference type="Gene3D" id="3.30.420.10">
    <property type="entry name" value="Ribonuclease H-like superfamily/Ribonuclease H"/>
    <property type="match status" value="1"/>
</dbReference>
<dbReference type="FunFam" id="1.10.150.20:FF:000002">
    <property type="entry name" value="DNA polymerase I"/>
    <property type="match status" value="1"/>
</dbReference>
<keyword evidence="8 16" id="KW-0227">DNA damage</keyword>
<dbReference type="NCBIfam" id="TIGR00593">
    <property type="entry name" value="pola"/>
    <property type="match status" value="1"/>
</dbReference>
<dbReference type="GO" id="GO:0006302">
    <property type="term" value="P:double-strand break repair"/>
    <property type="evidence" value="ECO:0007669"/>
    <property type="project" value="TreeGrafter"/>
</dbReference>
<dbReference type="SMART" id="SM00475">
    <property type="entry name" value="53EXOc"/>
    <property type="match status" value="1"/>
</dbReference>
<keyword evidence="13 16" id="KW-0234">DNA repair</keyword>
<dbReference type="GO" id="GO:0006261">
    <property type="term" value="P:DNA-templated DNA replication"/>
    <property type="evidence" value="ECO:0007669"/>
    <property type="project" value="UniProtKB-UniRule"/>
</dbReference>
<dbReference type="FunFam" id="3.40.50.1010:FF:000001">
    <property type="entry name" value="DNA polymerase I"/>
    <property type="match status" value="1"/>
</dbReference>
<evidence type="ECO:0000256" key="6">
    <source>
        <dbReference type="ARBA" id="ARBA00022705"/>
    </source>
</evidence>
<reference evidence="19 20" key="1">
    <citation type="submission" date="2020-04" db="EMBL/GenBank/DDBJ databases">
        <authorList>
            <person name="Hitch T.C.A."/>
            <person name="Wylensek D."/>
            <person name="Clavel T."/>
        </authorList>
    </citation>
    <scope>NUCLEOTIDE SEQUENCE [LARGE SCALE GENOMIC DNA]</scope>
    <source>
        <strain evidence="19 20">PG-130-P53-12</strain>
    </source>
</reference>
<dbReference type="InterPro" id="IPR020046">
    <property type="entry name" value="5-3_exonucl_a-hlix_arch_N"/>
</dbReference>
<dbReference type="InterPro" id="IPR002421">
    <property type="entry name" value="5-3_exonuclease"/>
</dbReference>
<dbReference type="PRINTS" id="PR00868">
    <property type="entry name" value="DNAPOLI"/>
</dbReference>
<comment type="function">
    <text evidence="16">In addition to polymerase activity, this DNA polymerase exhibits 5'-3' exonuclease activity.</text>
</comment>
<evidence type="ECO:0000256" key="9">
    <source>
        <dbReference type="ARBA" id="ARBA00022801"/>
    </source>
</evidence>
<keyword evidence="5 16" id="KW-0548">Nucleotidyltransferase</keyword>
<dbReference type="SUPFAM" id="SSF56672">
    <property type="entry name" value="DNA/RNA polymerases"/>
    <property type="match status" value="1"/>
</dbReference>
<dbReference type="CDD" id="cd09859">
    <property type="entry name" value="PIN_53EXO"/>
    <property type="match status" value="1"/>
</dbReference>
<dbReference type="GO" id="GO:0003887">
    <property type="term" value="F:DNA-directed DNA polymerase activity"/>
    <property type="evidence" value="ECO:0007669"/>
    <property type="project" value="UniProtKB-UniRule"/>
</dbReference>
<dbReference type="SMART" id="SM00482">
    <property type="entry name" value="POLAc"/>
    <property type="match status" value="1"/>
</dbReference>
<dbReference type="CDD" id="cd09898">
    <property type="entry name" value="H3TH_53EXO"/>
    <property type="match status" value="1"/>
</dbReference>
<evidence type="ECO:0000256" key="16">
    <source>
        <dbReference type="RuleBase" id="RU004460"/>
    </source>
</evidence>
<dbReference type="Gene3D" id="3.30.70.370">
    <property type="match status" value="1"/>
</dbReference>
<dbReference type="InterPro" id="IPR019760">
    <property type="entry name" value="DNA-dir_DNA_pol_A_CS"/>
</dbReference>
<keyword evidence="10 16" id="KW-0269">Exonuclease</keyword>
<evidence type="ECO:0000256" key="12">
    <source>
        <dbReference type="ARBA" id="ARBA00023125"/>
    </source>
</evidence>
<evidence type="ECO:0000256" key="8">
    <source>
        <dbReference type="ARBA" id="ARBA00022763"/>
    </source>
</evidence>
<dbReference type="Gene3D" id="1.20.1060.10">
    <property type="entry name" value="Taq DNA Polymerase, Chain T, domain 4"/>
    <property type="match status" value="1"/>
</dbReference>
<feature type="domain" description="5'-3' exonuclease" evidence="17">
    <location>
        <begin position="3"/>
        <end position="263"/>
    </location>
</feature>
<evidence type="ECO:0000259" key="18">
    <source>
        <dbReference type="SMART" id="SM00482"/>
    </source>
</evidence>
<dbReference type="SUPFAM" id="SSF47807">
    <property type="entry name" value="5' to 3' exonuclease, C-terminal subdomain"/>
    <property type="match status" value="1"/>
</dbReference>
<evidence type="ECO:0000256" key="11">
    <source>
        <dbReference type="ARBA" id="ARBA00022932"/>
    </source>
</evidence>
<gene>
    <name evidence="16 19" type="primary">polA</name>
    <name evidence="19" type="ORF">HF878_02445</name>
</gene>
<evidence type="ECO:0000259" key="17">
    <source>
        <dbReference type="SMART" id="SM00475"/>
    </source>
</evidence>
<keyword evidence="6 16" id="KW-0235">DNA replication</keyword>
<keyword evidence="20" id="KW-1185">Reference proteome</keyword>
<dbReference type="CDD" id="cd06140">
    <property type="entry name" value="DNA_polA_I_Bacillus_like_exo"/>
    <property type="match status" value="1"/>
</dbReference>
<evidence type="ECO:0000256" key="2">
    <source>
        <dbReference type="ARBA" id="ARBA00012417"/>
    </source>
</evidence>
<evidence type="ECO:0000256" key="10">
    <source>
        <dbReference type="ARBA" id="ARBA00022839"/>
    </source>
</evidence>
<keyword evidence="12 16" id="KW-0238">DNA-binding</keyword>
<dbReference type="InterPro" id="IPR002298">
    <property type="entry name" value="DNA_polymerase_A"/>
</dbReference>
<evidence type="ECO:0000256" key="14">
    <source>
        <dbReference type="ARBA" id="ARBA00049244"/>
    </source>
</evidence>
<dbReference type="Gene3D" id="1.10.150.20">
    <property type="entry name" value="5' to 3' exonuclease, C-terminal subdomain"/>
    <property type="match status" value="2"/>
</dbReference>
<comment type="caution">
    <text evidence="19">The sequence shown here is derived from an EMBL/GenBank/DDBJ whole genome shotgun (WGS) entry which is preliminary data.</text>
</comment>
<comment type="catalytic activity">
    <reaction evidence="14 16">
        <text>DNA(n) + a 2'-deoxyribonucleoside 5'-triphosphate = DNA(n+1) + diphosphate</text>
        <dbReference type="Rhea" id="RHEA:22508"/>
        <dbReference type="Rhea" id="RHEA-COMP:17339"/>
        <dbReference type="Rhea" id="RHEA-COMP:17340"/>
        <dbReference type="ChEBI" id="CHEBI:33019"/>
        <dbReference type="ChEBI" id="CHEBI:61560"/>
        <dbReference type="ChEBI" id="CHEBI:173112"/>
        <dbReference type="EC" id="2.7.7.7"/>
    </reaction>
</comment>
<dbReference type="SMART" id="SM00279">
    <property type="entry name" value="HhH2"/>
    <property type="match status" value="1"/>
</dbReference>
<dbReference type="PANTHER" id="PTHR10133">
    <property type="entry name" value="DNA POLYMERASE I"/>
    <property type="match status" value="1"/>
</dbReference>
<keyword evidence="11 16" id="KW-0239">DNA-directed DNA polymerase</keyword>
<evidence type="ECO:0000313" key="19">
    <source>
        <dbReference type="EMBL" id="NMD98345.1"/>
    </source>
</evidence>
<comment type="similarity">
    <text evidence="1 16">Belongs to the DNA polymerase type-A family.</text>
</comment>
<keyword evidence="9 16" id="KW-0378">Hydrolase</keyword>
<evidence type="ECO:0000256" key="3">
    <source>
        <dbReference type="ARBA" id="ARBA00020311"/>
    </source>
</evidence>
<evidence type="ECO:0000256" key="4">
    <source>
        <dbReference type="ARBA" id="ARBA00022679"/>
    </source>
</evidence>
<dbReference type="PROSITE" id="PS00447">
    <property type="entry name" value="DNA_POLYMERASE_A"/>
    <property type="match status" value="1"/>
</dbReference>
<dbReference type="CDD" id="cd08637">
    <property type="entry name" value="DNA_pol_A_pol_I_C"/>
    <property type="match status" value="1"/>
</dbReference>